<sequence>MFQKLHVQLTLFCTLICGMILVLMSLICLSVSEKESRKRNFADFRINVNMLVNHLENQTVISYAWISQFCADTHFELDIRDNGSRLVFDALAPSSMDEAYFNQVRQKAKTDYGILEESVTADSILSTHEEFELTINGTAYYGAMVLIPKNKRALNIAVLYSMSGLHKRVLFQRLLFAGADIFGVLLLSVFFWFFTWRMIQPLAVSRQKQAEFVASASHELRSPLTVMLSCLSAMKQASPAEAAHFSETIEQEGKRMGRLIEDMLTLSGTDSSHFAIRKKPVELDTLLLSAYEKFEPLARKKCISLQIFLPEEIVRPCLCDKERMEQVFAILLDNAISYTPKEGCISLSLKNSSDKLTFRIADNGVGIPDTEKEAVFERFYRCDKSHKDKSHFGLGLCIAREIIQMHRGKLWIEDTPGGGATFVVELNLHFK</sequence>
<keyword evidence="2" id="KW-1185">Reference proteome</keyword>
<keyword evidence="1" id="KW-0418">Kinase</keyword>
<keyword evidence="1" id="KW-0808">Transferase</keyword>
<dbReference type="Proteomes" id="UP000304953">
    <property type="component" value="Unassembled WGS sequence"/>
</dbReference>
<organism evidence="1 2">
    <name type="scientific">Petralouisia muris</name>
    <dbReference type="NCBI Taxonomy" id="3032872"/>
    <lineage>
        <taxon>Bacteria</taxon>
        <taxon>Bacillati</taxon>
        <taxon>Bacillota</taxon>
        <taxon>Clostridia</taxon>
        <taxon>Lachnospirales</taxon>
        <taxon>Lachnospiraceae</taxon>
        <taxon>Petralouisia</taxon>
    </lineage>
</organism>
<comment type="caution">
    <text evidence="1">The sequence shown here is derived from an EMBL/GenBank/DDBJ whole genome shotgun (WGS) entry which is preliminary data.</text>
</comment>
<name>A0AC61RYZ4_9FIRM</name>
<accession>A0AC61RYZ4</accession>
<reference evidence="1" key="1">
    <citation type="submission" date="2019-04" db="EMBL/GenBank/DDBJ databases">
        <title>Microbes associate with the intestines of laboratory mice.</title>
        <authorList>
            <person name="Navarre W."/>
            <person name="Wong E."/>
            <person name="Huang K."/>
            <person name="Tropini C."/>
            <person name="Ng K."/>
            <person name="Yu B."/>
        </authorList>
    </citation>
    <scope>NUCLEOTIDE SEQUENCE</scope>
    <source>
        <strain evidence="1">NM01_1-7b</strain>
    </source>
</reference>
<gene>
    <name evidence="1" type="ORF">E5329_05970</name>
</gene>
<evidence type="ECO:0000313" key="1">
    <source>
        <dbReference type="EMBL" id="TGY97215.1"/>
    </source>
</evidence>
<proteinExistence type="predicted"/>
<evidence type="ECO:0000313" key="2">
    <source>
        <dbReference type="Proteomes" id="UP000304953"/>
    </source>
</evidence>
<dbReference type="EMBL" id="SRYA01000009">
    <property type="protein sequence ID" value="TGY97215.1"/>
    <property type="molecule type" value="Genomic_DNA"/>
</dbReference>
<protein>
    <submittedName>
        <fullName evidence="1">HAMP domain-containing histidine kinase</fullName>
    </submittedName>
</protein>